<keyword evidence="1" id="KW-0418">Kinase</keyword>
<dbReference type="OrthoDB" id="7347703at2"/>
<keyword evidence="2" id="KW-1185">Reference proteome</keyword>
<gene>
    <name evidence="1" type="ORF">VE26_07195</name>
</gene>
<dbReference type="EMBL" id="JZEY01000054">
    <property type="protein sequence ID" value="KKB09651.1"/>
    <property type="molecule type" value="Genomic_DNA"/>
</dbReference>
<dbReference type="STRING" id="429727.VE26_07195"/>
<dbReference type="SUPFAM" id="SSF52540">
    <property type="entry name" value="P-loop containing nucleoside triphosphate hydrolases"/>
    <property type="match status" value="1"/>
</dbReference>
<dbReference type="GO" id="GO:0016301">
    <property type="term" value="F:kinase activity"/>
    <property type="evidence" value="ECO:0007669"/>
    <property type="project" value="UniProtKB-KW"/>
</dbReference>
<proteinExistence type="predicted"/>
<keyword evidence="1" id="KW-0808">Transferase</keyword>
<dbReference type="Gene3D" id="3.40.50.300">
    <property type="entry name" value="P-loop containing nucleotide triphosphate hydrolases"/>
    <property type="match status" value="1"/>
</dbReference>
<accession>A0A0F5FLD1</accession>
<dbReference type="AlphaFoldDB" id="A0A0F5FLD1"/>
<evidence type="ECO:0000313" key="1">
    <source>
        <dbReference type="EMBL" id="KKB09651.1"/>
    </source>
</evidence>
<protein>
    <submittedName>
        <fullName evidence="1">Nucleoside kinase</fullName>
    </submittedName>
</protein>
<evidence type="ECO:0000313" key="2">
    <source>
        <dbReference type="Proteomes" id="UP000033649"/>
    </source>
</evidence>
<dbReference type="Pfam" id="PF13671">
    <property type="entry name" value="AAA_33"/>
    <property type="match status" value="1"/>
</dbReference>
<name>A0A0F5FLD1_9HYPH</name>
<comment type="caution">
    <text evidence="1">The sequence shown here is derived from an EMBL/GenBank/DDBJ whole genome shotgun (WGS) entry which is preliminary data.</text>
</comment>
<dbReference type="Proteomes" id="UP000033649">
    <property type="component" value="Unassembled WGS sequence"/>
</dbReference>
<sequence>MPHPVYLIEGVSGSGKTSVATELERRGYAVVHGDRVLAYQGDPQTGAPIPTERRSSDPAFINTHHIWDAARVRAIIADPARPVTFFCGASRNRAHFVDLFDAVFLLEADWPTLERRLAARVDEWGSEPGERALVARLHATREDLPDNAMSIDATRPLAKVVDAILAHCGLPSACGAKNLSSSG</sequence>
<organism evidence="1 2">
    <name type="scientific">Devosia chinhatensis</name>
    <dbReference type="NCBI Taxonomy" id="429727"/>
    <lineage>
        <taxon>Bacteria</taxon>
        <taxon>Pseudomonadati</taxon>
        <taxon>Pseudomonadota</taxon>
        <taxon>Alphaproteobacteria</taxon>
        <taxon>Hyphomicrobiales</taxon>
        <taxon>Devosiaceae</taxon>
        <taxon>Devosia</taxon>
    </lineage>
</organism>
<reference evidence="1 2" key="1">
    <citation type="submission" date="2015-03" db="EMBL/GenBank/DDBJ databases">
        <authorList>
            <person name="Hassan Y."/>
            <person name="Lepp D."/>
            <person name="Li X.-Z."/>
            <person name="Zhou T."/>
        </authorList>
    </citation>
    <scope>NUCLEOTIDE SEQUENCE [LARGE SCALE GENOMIC DNA]</scope>
    <source>
        <strain evidence="1 2">IPL18</strain>
    </source>
</reference>
<dbReference type="RefSeq" id="WP_046104345.1">
    <property type="nucleotide sequence ID" value="NZ_JZEY01000054.1"/>
</dbReference>
<dbReference type="InterPro" id="IPR027417">
    <property type="entry name" value="P-loop_NTPase"/>
</dbReference>
<dbReference type="PATRIC" id="fig|429727.3.peg.1491"/>